<keyword evidence="4" id="KW-1185">Reference proteome</keyword>
<evidence type="ECO:0000256" key="2">
    <source>
        <dbReference type="SAM" id="MobiDB-lite"/>
    </source>
</evidence>
<comment type="caution">
    <text evidence="3">The sequence shown here is derived from an EMBL/GenBank/DDBJ whole genome shotgun (WGS) entry which is preliminary data.</text>
</comment>
<accession>A0ABR2K0C4</accession>
<evidence type="ECO:0000313" key="4">
    <source>
        <dbReference type="Proteomes" id="UP001470230"/>
    </source>
</evidence>
<feature type="region of interest" description="Disordered" evidence="2">
    <location>
        <begin position="256"/>
        <end position="276"/>
    </location>
</feature>
<name>A0ABR2K0C4_9EUKA</name>
<feature type="coiled-coil region" evidence="1">
    <location>
        <begin position="167"/>
        <end position="236"/>
    </location>
</feature>
<reference evidence="3 4" key="1">
    <citation type="submission" date="2024-04" db="EMBL/GenBank/DDBJ databases">
        <title>Tritrichomonas musculus Genome.</title>
        <authorList>
            <person name="Alves-Ferreira E."/>
            <person name="Grigg M."/>
            <person name="Lorenzi H."/>
            <person name="Galac M."/>
        </authorList>
    </citation>
    <scope>NUCLEOTIDE SEQUENCE [LARGE SCALE GENOMIC DNA]</scope>
    <source>
        <strain evidence="3 4">EAF2021</strain>
    </source>
</reference>
<proteinExistence type="predicted"/>
<protein>
    <submittedName>
        <fullName evidence="3">Uncharacterized protein</fullName>
    </submittedName>
</protein>
<dbReference type="Proteomes" id="UP001470230">
    <property type="component" value="Unassembled WGS sequence"/>
</dbReference>
<evidence type="ECO:0000256" key="1">
    <source>
        <dbReference type="SAM" id="Coils"/>
    </source>
</evidence>
<keyword evidence="1" id="KW-0175">Coiled coil</keyword>
<sequence length="582" mass="68722">MSESDDFTHLLEKALDRIRTDAGDKNIFLEKIDQESSYVEKIKILLQFLGNGYPNTKYFYTSNEIEMFLHQIFLITSECPHEFNLFMKWLPNFLMDKNKTIISIRKRVSKLQQQVKELVGYISTMNDSFDFNEFQNKESKLMPNIDINREVEIGSLDKKNEENKEYLIEYLTIINNLKNHIMKLKKELNKIEEREKTGKNQFFKINDQLKFEKLQNEQFQIQIESYKSKLEELQIENLRVKNFLDHNENSYQSNISQNRKNQDQINLSKQQNESNQLESEVNHLKNLLKNSQKEIECLTEKTQIFQNLINDLKNTENQSNLLKEKLFQLNEENEKIRNENEENKKKFVQKIQKLKSSLSKIQAENQKLKTELQNVGKMKSTHDINSNNELLKPSFLNIESNNDKEIITNNEKMFKTGSASNSSYQFNSFSSGVSNEDNQLKYAINEKDKEINCLKRKIHLLEAEKIKLVDSLKKFQIQNNQNTDVNMMDMKKIGFLLADALCQRYNPSRVAFEINRLIEVARYEHIRLNESVRVPLDPFDHFTDNIKTNLDGNTRNMNNQTNNLFSGFDELDCQLSSMKSYM</sequence>
<dbReference type="EMBL" id="JAPFFF010000008">
    <property type="protein sequence ID" value="KAK8884557.1"/>
    <property type="molecule type" value="Genomic_DNA"/>
</dbReference>
<gene>
    <name evidence="3" type="ORF">M9Y10_043671</name>
</gene>
<evidence type="ECO:0000313" key="3">
    <source>
        <dbReference type="EMBL" id="KAK8884557.1"/>
    </source>
</evidence>
<organism evidence="3 4">
    <name type="scientific">Tritrichomonas musculus</name>
    <dbReference type="NCBI Taxonomy" id="1915356"/>
    <lineage>
        <taxon>Eukaryota</taxon>
        <taxon>Metamonada</taxon>
        <taxon>Parabasalia</taxon>
        <taxon>Tritrichomonadida</taxon>
        <taxon>Tritrichomonadidae</taxon>
        <taxon>Tritrichomonas</taxon>
    </lineage>
</organism>